<accession>A0AAU8PXJ7</accession>
<dbReference type="Pfam" id="PF00163">
    <property type="entry name" value="Ribosomal_S4"/>
    <property type="match status" value="1"/>
</dbReference>
<dbReference type="Gene3D" id="3.10.290.10">
    <property type="entry name" value="RNA-binding S4 domain"/>
    <property type="match status" value="1"/>
</dbReference>
<dbReference type="InterPro" id="IPR018079">
    <property type="entry name" value="Ribosomal_uS4_CS"/>
</dbReference>
<dbReference type="GO" id="GO:0015935">
    <property type="term" value="C:small ribosomal subunit"/>
    <property type="evidence" value="ECO:0007669"/>
    <property type="project" value="InterPro"/>
</dbReference>
<evidence type="ECO:0000256" key="5">
    <source>
        <dbReference type="ARBA" id="ARBA00023274"/>
    </source>
</evidence>
<dbReference type="EMBL" id="CP002376">
    <property type="protein sequence ID" value="AEZ59561.1"/>
    <property type="molecule type" value="Genomic_DNA"/>
</dbReference>
<feature type="domain" description="RNA-binding S4" evidence="9">
    <location>
        <begin position="95"/>
        <end position="159"/>
    </location>
</feature>
<dbReference type="GO" id="GO:0019843">
    <property type="term" value="F:rRNA binding"/>
    <property type="evidence" value="ECO:0007669"/>
    <property type="project" value="UniProtKB-UniRule"/>
</dbReference>
<dbReference type="Gene3D" id="1.10.1050.10">
    <property type="entry name" value="Ribosomal Protein S4 Delta 41, Chain A, domain 1"/>
    <property type="match status" value="1"/>
</dbReference>
<comment type="function">
    <text evidence="7">One of the primary rRNA binding proteins, it binds directly to 16S rRNA where it nucleates assembly of the body of the 30S subunit.</text>
</comment>
<comment type="function">
    <text evidence="7">With S5 and S12 plays an important role in translational accuracy.</text>
</comment>
<protein>
    <recommendedName>
        <fullName evidence="6 7">Small ribosomal subunit protein uS4</fullName>
    </recommendedName>
</protein>
<evidence type="ECO:0000256" key="7">
    <source>
        <dbReference type="HAMAP-Rule" id="MF_01306"/>
    </source>
</evidence>
<dbReference type="NCBIfam" id="TIGR01017">
    <property type="entry name" value="rpsD_bact"/>
    <property type="match status" value="1"/>
</dbReference>
<dbReference type="GO" id="GO:0042274">
    <property type="term" value="P:ribosomal small subunit biogenesis"/>
    <property type="evidence" value="ECO:0007669"/>
    <property type="project" value="TreeGrafter"/>
</dbReference>
<dbReference type="PANTHER" id="PTHR11831:SF4">
    <property type="entry name" value="SMALL RIBOSOMAL SUBUNIT PROTEIN US4M"/>
    <property type="match status" value="1"/>
</dbReference>
<evidence type="ECO:0000256" key="3">
    <source>
        <dbReference type="ARBA" id="ARBA00022884"/>
    </source>
</evidence>
<sequence length="204" mass="23409">MAVKRARGKIVRRLGINIFGNPKYTRLLGKKPAPPGKEHGVKQRAKVSVYGEQLKEKQKFRFAYGMSERQFRNLFAQAHRMKGVTGNNMLSLMERRLDNTVFRMGFAISRVQARQMVSHRYFLINGKTANIPSMRISAHDVITTKNRKGIHSIIRHNLTLSQGQRGSWLNVDEEQLSATVSELPRAQDIHPVGNIQHIVEYYSR</sequence>
<evidence type="ECO:0000256" key="2">
    <source>
        <dbReference type="ARBA" id="ARBA00022730"/>
    </source>
</evidence>
<proteinExistence type="inferred from homology"/>
<dbReference type="GeneID" id="93876092"/>
<dbReference type="FunFam" id="3.10.290.10:FF:000001">
    <property type="entry name" value="30S ribosomal protein S4"/>
    <property type="match status" value="1"/>
</dbReference>
<comment type="similarity">
    <text evidence="1 7 8">Belongs to the universal ribosomal protein uS4 family.</text>
</comment>
<dbReference type="InterPro" id="IPR036986">
    <property type="entry name" value="S4_RNA-bd_sf"/>
</dbReference>
<evidence type="ECO:0000256" key="6">
    <source>
        <dbReference type="ARBA" id="ARBA00035254"/>
    </source>
</evidence>
<keyword evidence="3 7" id="KW-0694">RNA-binding</keyword>
<evidence type="ECO:0000259" key="9">
    <source>
        <dbReference type="SMART" id="SM00363"/>
    </source>
</evidence>
<evidence type="ECO:0000313" key="12">
    <source>
        <dbReference type="Proteomes" id="UP000008192"/>
    </source>
</evidence>
<dbReference type="InterPro" id="IPR022801">
    <property type="entry name" value="Ribosomal_uS4"/>
</dbReference>
<keyword evidence="5 7" id="KW-0687">Ribonucleoprotein</keyword>
<dbReference type="InterPro" id="IPR002942">
    <property type="entry name" value="S4_RNA-bd"/>
</dbReference>
<keyword evidence="2 7" id="KW-0699">rRNA-binding</keyword>
<reference evidence="12" key="1">
    <citation type="journal article" date="2012" name="PLoS Negl. Trop. Dis.">
        <title>Whole genome sequences of three Treponema pallidum ssp. pertenue strains: yaws and syphilis treponemes differ in less than 0.2% of the genome sequence.</title>
        <authorList>
            <person name="Cejkova D."/>
            <person name="Zobanikova M."/>
            <person name="Chen L."/>
            <person name="Pospisilova P."/>
            <person name="Strouhal M."/>
            <person name="Qin X."/>
            <person name="Mikalova L."/>
            <person name="Norris S.J."/>
            <person name="Muzny D.M."/>
            <person name="Gibbs R.A."/>
            <person name="Fulton L.L."/>
            <person name="Sodergren E."/>
            <person name="Weinstock G.M."/>
            <person name="Smajs D."/>
        </authorList>
    </citation>
    <scope>NUCLEOTIDE SEQUENCE [LARGE SCALE GENOMIC DNA]</scope>
    <source>
        <strain evidence="12">Gauthier</strain>
    </source>
</reference>
<dbReference type="GO" id="GO:0003735">
    <property type="term" value="F:structural constituent of ribosome"/>
    <property type="evidence" value="ECO:0007669"/>
    <property type="project" value="InterPro"/>
</dbReference>
<evidence type="ECO:0000256" key="1">
    <source>
        <dbReference type="ARBA" id="ARBA00007465"/>
    </source>
</evidence>
<dbReference type="Pfam" id="PF01479">
    <property type="entry name" value="S4"/>
    <property type="match status" value="1"/>
</dbReference>
<name>A0AAU8PXJ7_TREPG</name>
<dbReference type="NCBIfam" id="NF003717">
    <property type="entry name" value="PRK05327.1"/>
    <property type="match status" value="1"/>
</dbReference>
<evidence type="ECO:0000256" key="8">
    <source>
        <dbReference type="RuleBase" id="RU003699"/>
    </source>
</evidence>
<organism evidence="11 12">
    <name type="scientific">Treponema pallidum subsp. pertenue (strain Gauthier)</name>
    <dbReference type="NCBI Taxonomy" id="491080"/>
    <lineage>
        <taxon>Bacteria</taxon>
        <taxon>Pseudomonadati</taxon>
        <taxon>Spirochaetota</taxon>
        <taxon>Spirochaetia</taxon>
        <taxon>Spirochaetales</taxon>
        <taxon>Treponemataceae</taxon>
        <taxon>Treponema</taxon>
    </lineage>
</organism>
<dbReference type="Proteomes" id="UP000008192">
    <property type="component" value="Chromosome"/>
</dbReference>
<gene>
    <name evidence="7 11" type="primary">rpsD</name>
    <name evidence="11" type="ordered locus">TPEGAU_0306</name>
</gene>
<dbReference type="SMART" id="SM01390">
    <property type="entry name" value="Ribosomal_S4"/>
    <property type="match status" value="1"/>
</dbReference>
<feature type="domain" description="Small ribosomal subunit protein uS4 N-terminal" evidence="10">
    <location>
        <begin position="5"/>
        <end position="94"/>
    </location>
</feature>
<dbReference type="PROSITE" id="PS00632">
    <property type="entry name" value="RIBOSOMAL_S4"/>
    <property type="match status" value="1"/>
</dbReference>
<dbReference type="RefSeq" id="WP_010881755.1">
    <property type="nucleotide sequence ID" value="NC_016843.1"/>
</dbReference>
<comment type="subunit">
    <text evidence="7">Part of the 30S ribosomal subunit. Contacts protein S5. The interaction surface between S4 and S5 is involved in control of translational fidelity.</text>
</comment>
<dbReference type="AlphaFoldDB" id="A0AAU8PXJ7"/>
<evidence type="ECO:0000259" key="10">
    <source>
        <dbReference type="SMART" id="SM01390"/>
    </source>
</evidence>
<dbReference type="InterPro" id="IPR005709">
    <property type="entry name" value="Ribosomal_uS4_bac-type"/>
</dbReference>
<dbReference type="PANTHER" id="PTHR11831">
    <property type="entry name" value="30S 40S RIBOSOMAL PROTEIN"/>
    <property type="match status" value="1"/>
</dbReference>
<keyword evidence="4 7" id="KW-0689">Ribosomal protein</keyword>
<dbReference type="GO" id="GO:0006412">
    <property type="term" value="P:translation"/>
    <property type="evidence" value="ECO:0007669"/>
    <property type="project" value="UniProtKB-UniRule"/>
</dbReference>
<evidence type="ECO:0000313" key="11">
    <source>
        <dbReference type="EMBL" id="AEZ59561.1"/>
    </source>
</evidence>
<dbReference type="CDD" id="cd00165">
    <property type="entry name" value="S4"/>
    <property type="match status" value="1"/>
</dbReference>
<dbReference type="PROSITE" id="PS50889">
    <property type="entry name" value="S4"/>
    <property type="match status" value="1"/>
</dbReference>
<dbReference type="SUPFAM" id="SSF55174">
    <property type="entry name" value="Alpha-L RNA-binding motif"/>
    <property type="match status" value="1"/>
</dbReference>
<evidence type="ECO:0000256" key="4">
    <source>
        <dbReference type="ARBA" id="ARBA00022980"/>
    </source>
</evidence>
<dbReference type="SMART" id="SM00363">
    <property type="entry name" value="S4"/>
    <property type="match status" value="1"/>
</dbReference>
<dbReference type="HAMAP" id="MF_01306_B">
    <property type="entry name" value="Ribosomal_uS4_B"/>
    <property type="match status" value="1"/>
</dbReference>
<dbReference type="KEGG" id="tpg:TPEGAU_0306"/>
<dbReference type="InterPro" id="IPR001912">
    <property type="entry name" value="Ribosomal_uS4_N"/>
</dbReference>
<dbReference type="SMR" id="A0AAU8PXJ7"/>